<evidence type="ECO:0000313" key="2">
    <source>
        <dbReference type="Proteomes" id="UP001283361"/>
    </source>
</evidence>
<gene>
    <name evidence="1" type="ORF">RRG08_034302</name>
</gene>
<sequence>MKAELPTSAIGIAGIPARSTRLKLKLCPPFDGERVSHCAADMGCDVINLGQGRVGVSVVHTCLTCWRPRLFVPGVNHVRSDLFNHLSLSDGSRHATNAVRARPGCLLV</sequence>
<keyword evidence="2" id="KW-1185">Reference proteome</keyword>
<dbReference type="AlphaFoldDB" id="A0AAE1AGW8"/>
<reference evidence="1" key="1">
    <citation type="journal article" date="2023" name="G3 (Bethesda)">
        <title>A reference genome for the long-term kleptoplast-retaining sea slug Elysia crispata morphotype clarki.</title>
        <authorList>
            <person name="Eastman K.E."/>
            <person name="Pendleton A.L."/>
            <person name="Shaikh M.A."/>
            <person name="Suttiyut T."/>
            <person name="Ogas R."/>
            <person name="Tomko P."/>
            <person name="Gavelis G."/>
            <person name="Widhalm J.R."/>
            <person name="Wisecaver J.H."/>
        </authorList>
    </citation>
    <scope>NUCLEOTIDE SEQUENCE</scope>
    <source>
        <strain evidence="1">ECLA1</strain>
    </source>
</reference>
<proteinExistence type="predicted"/>
<accession>A0AAE1AGW8</accession>
<protein>
    <submittedName>
        <fullName evidence="1">Uncharacterized protein</fullName>
    </submittedName>
</protein>
<evidence type="ECO:0000313" key="1">
    <source>
        <dbReference type="EMBL" id="KAK3787599.1"/>
    </source>
</evidence>
<name>A0AAE1AGW8_9GAST</name>
<dbReference type="Proteomes" id="UP001283361">
    <property type="component" value="Unassembled WGS sequence"/>
</dbReference>
<comment type="caution">
    <text evidence="1">The sequence shown here is derived from an EMBL/GenBank/DDBJ whole genome shotgun (WGS) entry which is preliminary data.</text>
</comment>
<dbReference type="EMBL" id="JAWDGP010001849">
    <property type="protein sequence ID" value="KAK3787599.1"/>
    <property type="molecule type" value="Genomic_DNA"/>
</dbReference>
<organism evidence="1 2">
    <name type="scientific">Elysia crispata</name>
    <name type="common">lettuce slug</name>
    <dbReference type="NCBI Taxonomy" id="231223"/>
    <lineage>
        <taxon>Eukaryota</taxon>
        <taxon>Metazoa</taxon>
        <taxon>Spiralia</taxon>
        <taxon>Lophotrochozoa</taxon>
        <taxon>Mollusca</taxon>
        <taxon>Gastropoda</taxon>
        <taxon>Heterobranchia</taxon>
        <taxon>Euthyneura</taxon>
        <taxon>Panpulmonata</taxon>
        <taxon>Sacoglossa</taxon>
        <taxon>Placobranchoidea</taxon>
        <taxon>Plakobranchidae</taxon>
        <taxon>Elysia</taxon>
    </lineage>
</organism>